<feature type="region of interest" description="Disordered" evidence="1">
    <location>
        <begin position="68"/>
        <end position="92"/>
    </location>
</feature>
<reference evidence="2 3" key="1">
    <citation type="submission" date="2020-03" db="EMBL/GenBank/DDBJ databases">
        <title>Complete genome sequence of Shewanella sp.</title>
        <authorList>
            <person name="Kim Y.-S."/>
            <person name="Kim S.-J."/>
            <person name="Jung H.-K."/>
            <person name="Kim K.-H."/>
        </authorList>
    </citation>
    <scope>NUCLEOTIDE SEQUENCE [LARGE SCALE GENOMIC DNA]</scope>
    <source>
        <strain evidence="2 3">PN3F2</strain>
    </source>
</reference>
<keyword evidence="3" id="KW-1185">Reference proteome</keyword>
<dbReference type="EMBL" id="CP050313">
    <property type="protein sequence ID" value="QIR15633.1"/>
    <property type="molecule type" value="Genomic_DNA"/>
</dbReference>
<feature type="compositionally biased region" description="Polar residues" evidence="1">
    <location>
        <begin position="68"/>
        <end position="83"/>
    </location>
</feature>
<gene>
    <name evidence="2" type="ORF">HBH39_15015</name>
</gene>
<name>A0A6G9QNH5_9GAMM</name>
<dbReference type="Gene3D" id="1.10.3680.10">
    <property type="entry name" value="TerB-like"/>
    <property type="match status" value="1"/>
</dbReference>
<protein>
    <submittedName>
        <fullName evidence="2">Tellurite resistance TerB family protein</fullName>
    </submittedName>
</protein>
<evidence type="ECO:0000313" key="2">
    <source>
        <dbReference type="EMBL" id="QIR15633.1"/>
    </source>
</evidence>
<dbReference type="InterPro" id="IPR029024">
    <property type="entry name" value="TerB-like"/>
</dbReference>
<dbReference type="RefSeq" id="WP_167679489.1">
    <property type="nucleotide sequence ID" value="NZ_CP050313.1"/>
</dbReference>
<dbReference type="InterPro" id="IPR007486">
    <property type="entry name" value="YebE"/>
</dbReference>
<dbReference type="Proteomes" id="UP000502608">
    <property type="component" value="Chromosome"/>
</dbReference>
<evidence type="ECO:0000313" key="3">
    <source>
        <dbReference type="Proteomes" id="UP000502608"/>
    </source>
</evidence>
<dbReference type="SUPFAM" id="SSF158682">
    <property type="entry name" value="TerB-like"/>
    <property type="match status" value="1"/>
</dbReference>
<dbReference type="AlphaFoldDB" id="A0A6G9QNH5"/>
<organism evidence="2 3">
    <name type="scientific">Shewanella aestuarii</name>
    <dbReference type="NCBI Taxonomy" id="1028752"/>
    <lineage>
        <taxon>Bacteria</taxon>
        <taxon>Pseudomonadati</taxon>
        <taxon>Pseudomonadota</taxon>
        <taxon>Gammaproteobacteria</taxon>
        <taxon>Alteromonadales</taxon>
        <taxon>Shewanellaceae</taxon>
        <taxon>Shewanella</taxon>
    </lineage>
</organism>
<sequence length="222" mass="23170">MVNVNKLLGSILSSGAATGFIGGLAGGMASNMVKGKTVKKIGANALKVGGVAAVGALAYTAYKRYSDNQTSATPQHQDVNPNELSLPPEGSAFLPSKNDTVATDELGLVLVRAMIAAARSDGRLDAQESQAIFQRIETLGLDSESQNLLVQEMGHPVDMDSIVNSASSPEVAAEIYIASLLAIDIDTTAEKAYLAMLAARLQLPPPLVLELEQQVSAHKQVA</sequence>
<dbReference type="KEGG" id="saes:HBH39_15015"/>
<dbReference type="CDD" id="cd07178">
    <property type="entry name" value="terB_like_YebE"/>
    <property type="match status" value="1"/>
</dbReference>
<proteinExistence type="predicted"/>
<accession>A0A6G9QNH5</accession>
<evidence type="ECO:0000256" key="1">
    <source>
        <dbReference type="SAM" id="MobiDB-lite"/>
    </source>
</evidence>
<dbReference type="Pfam" id="PF04391">
    <property type="entry name" value="DUF533"/>
    <property type="match status" value="1"/>
</dbReference>